<sequence length="51" mass="5892">MSNYNFQKTEGTKQLIKIHNGKMLQHKFTNTHLYSADKSGSIECQIYSAKQ</sequence>
<name>Q1PUR7_KUEST</name>
<organism evidence="1">
    <name type="scientific">Kuenenia stuttgartiensis</name>
    <dbReference type="NCBI Taxonomy" id="174633"/>
    <lineage>
        <taxon>Bacteria</taxon>
        <taxon>Pseudomonadati</taxon>
        <taxon>Planctomycetota</taxon>
        <taxon>Candidatus Brocadiia</taxon>
        <taxon>Candidatus Brocadiales</taxon>
        <taxon>Candidatus Brocadiaceae</taxon>
        <taxon>Candidatus Kuenenia</taxon>
    </lineage>
</organism>
<evidence type="ECO:0000313" key="1">
    <source>
        <dbReference type="EMBL" id="CAJ70966.1"/>
    </source>
</evidence>
<gene>
    <name evidence="1" type="ORF">kustb0221</name>
</gene>
<proteinExistence type="predicted"/>
<reference evidence="1" key="1">
    <citation type="journal article" date="2006" name="Nature">
        <title>Deciphering the evolution and metabolism of an anammox bacterium from a community genome.</title>
        <authorList>
            <person name="Strous M."/>
            <person name="Pelletier E."/>
            <person name="Mangenot S."/>
            <person name="Rattei T."/>
            <person name="Lehner A."/>
            <person name="Taylor M.W."/>
            <person name="Horn M."/>
            <person name="Daims H."/>
            <person name="Bartol-Mavel D."/>
            <person name="Wincker P."/>
            <person name="Barbe V."/>
            <person name="Fonknechten N."/>
            <person name="Vallenet D."/>
            <person name="Segurens B."/>
            <person name="Schenowitz-Truong C."/>
            <person name="Medigue C."/>
            <person name="Collingro A."/>
            <person name="Snel B."/>
            <person name="Dutilh B.E."/>
            <person name="OpDenCamp H.J.M."/>
            <person name="vanDerDrift C."/>
            <person name="Cirpus I."/>
            <person name="vanDePas-Schoonen K.T."/>
            <person name="Harhangi H.R."/>
            <person name="vanNiftrik L."/>
            <person name="Schmid M."/>
            <person name="Keltjens J."/>
            <person name="vanDeVossenberg J."/>
            <person name="Kartal B."/>
            <person name="Meier H."/>
            <person name="Frishman D."/>
            <person name="Huynen M.A."/>
            <person name="Mewes H."/>
            <person name="Weissenbach J."/>
            <person name="Jetten M.S.M."/>
            <person name="Wagner M."/>
            <person name="LePaslier D."/>
        </authorList>
    </citation>
    <scope>NUCLEOTIDE SEQUENCE</scope>
</reference>
<protein>
    <submittedName>
        <fullName evidence="1">Uncharacterized protein</fullName>
    </submittedName>
</protein>
<dbReference type="AlphaFoldDB" id="Q1PUR7"/>
<reference evidence="1" key="2">
    <citation type="submission" date="2006-01" db="EMBL/GenBank/DDBJ databases">
        <authorList>
            <person name="Genoscope"/>
        </authorList>
    </citation>
    <scope>NUCLEOTIDE SEQUENCE</scope>
</reference>
<dbReference type="EMBL" id="CT573074">
    <property type="protein sequence ID" value="CAJ70966.1"/>
    <property type="molecule type" value="Genomic_DNA"/>
</dbReference>
<accession>Q1PUR7</accession>